<organism evidence="2">
    <name type="scientific">Oryza punctata</name>
    <name type="common">Red rice</name>
    <dbReference type="NCBI Taxonomy" id="4537"/>
    <lineage>
        <taxon>Eukaryota</taxon>
        <taxon>Viridiplantae</taxon>
        <taxon>Streptophyta</taxon>
        <taxon>Embryophyta</taxon>
        <taxon>Tracheophyta</taxon>
        <taxon>Spermatophyta</taxon>
        <taxon>Magnoliopsida</taxon>
        <taxon>Liliopsida</taxon>
        <taxon>Poales</taxon>
        <taxon>Poaceae</taxon>
        <taxon>BOP clade</taxon>
        <taxon>Oryzoideae</taxon>
        <taxon>Oryzeae</taxon>
        <taxon>Oryzinae</taxon>
        <taxon>Oryza</taxon>
    </lineage>
</organism>
<reference evidence="2" key="2">
    <citation type="submission" date="2018-05" db="EMBL/GenBank/DDBJ databases">
        <title>OpunRS2 (Oryza punctata Reference Sequence Version 2).</title>
        <authorList>
            <person name="Zhang J."/>
            <person name="Kudrna D."/>
            <person name="Lee S."/>
            <person name="Talag J."/>
            <person name="Welchert J."/>
            <person name="Wing R.A."/>
        </authorList>
    </citation>
    <scope>NUCLEOTIDE SEQUENCE [LARGE SCALE GENOMIC DNA]</scope>
</reference>
<evidence type="ECO:0000313" key="2">
    <source>
        <dbReference type="EnsemblPlants" id="OPUNC07G13990.1"/>
    </source>
</evidence>
<evidence type="ECO:0000256" key="1">
    <source>
        <dbReference type="SAM" id="MobiDB-lite"/>
    </source>
</evidence>
<accession>A0A0E0LKX8</accession>
<dbReference type="EnsemblPlants" id="OPUNC07G13990.1">
    <property type="protein sequence ID" value="OPUNC07G13990.1"/>
    <property type="gene ID" value="OPUNC07G13990"/>
</dbReference>
<name>A0A0E0LKX8_ORYPU</name>
<reference evidence="2" key="1">
    <citation type="submission" date="2015-04" db="UniProtKB">
        <authorList>
            <consortium name="EnsemblPlants"/>
        </authorList>
    </citation>
    <scope>IDENTIFICATION</scope>
</reference>
<feature type="compositionally biased region" description="Basic and acidic residues" evidence="1">
    <location>
        <begin position="60"/>
        <end position="72"/>
    </location>
</feature>
<dbReference type="STRING" id="4537.A0A0E0LKX8"/>
<evidence type="ECO:0000313" key="3">
    <source>
        <dbReference type="Proteomes" id="UP000026962"/>
    </source>
</evidence>
<feature type="region of interest" description="Disordered" evidence="1">
    <location>
        <begin position="57"/>
        <end position="91"/>
    </location>
</feature>
<sequence length="91" mass="9555">MASSMLSAGRTQWVHRLEDYLFAVKALAWCPFQSNLLASGGGGSKCAPFVTPGPVIGDGAPRDADAPAEAHRLQVRRRAHAPAGLSNTVVN</sequence>
<dbReference type="Proteomes" id="UP000026962">
    <property type="component" value="Chromosome 7"/>
</dbReference>
<protein>
    <submittedName>
        <fullName evidence="2">Uncharacterized protein</fullName>
    </submittedName>
</protein>
<dbReference type="Gramene" id="OPUNC07G13990.1">
    <property type="protein sequence ID" value="OPUNC07G13990.1"/>
    <property type="gene ID" value="OPUNC07G13990"/>
</dbReference>
<keyword evidence="3" id="KW-1185">Reference proteome</keyword>
<dbReference type="eggNOG" id="KOG0305">
    <property type="taxonomic scope" value="Eukaryota"/>
</dbReference>
<proteinExistence type="predicted"/>
<dbReference type="HOGENOM" id="CLU_2430848_0_0_1"/>
<dbReference type="AlphaFoldDB" id="A0A0E0LKX8"/>